<protein>
    <submittedName>
        <fullName evidence="8">Oxidoreductase</fullName>
    </submittedName>
</protein>
<evidence type="ECO:0000256" key="3">
    <source>
        <dbReference type="ARBA" id="ARBA00022896"/>
    </source>
</evidence>
<dbReference type="EMBL" id="QKQP01000005">
    <property type="protein sequence ID" value="PZD81093.1"/>
    <property type="molecule type" value="Genomic_DNA"/>
</dbReference>
<evidence type="ECO:0000313" key="8">
    <source>
        <dbReference type="EMBL" id="PZD81093.1"/>
    </source>
</evidence>
<proteinExistence type="predicted"/>
<sequence>MGPKILSVNDTIGLVHFKGLLSLDECAELIAIGSVSDAKPSVVVDGASDAAYETPGRCSTVVAPSVDAYPIILEIRRRIELFSGISQENQEPLQILHYTRGGKYDIHYDAFSDGSPQLRNGGNRLLTVLLYLNDVEYGGWTQFPHIMANIVPNAGSGILFRNTDAQNRQLRESLHAGLPVTHGEKWIASIWIRENPYITPSVDRVDQVIRRTL</sequence>
<dbReference type="PROSITE" id="PS51471">
    <property type="entry name" value="FE2OG_OXY"/>
    <property type="match status" value="1"/>
</dbReference>
<dbReference type="RefSeq" id="WP_012537617.1">
    <property type="nucleotide sequence ID" value="NZ_AP025160.1"/>
</dbReference>
<dbReference type="Gene3D" id="2.60.120.620">
    <property type="entry name" value="q2cbj1_9rhob like domain"/>
    <property type="match status" value="1"/>
</dbReference>
<name>A0A2W1K3B2_ACIFR</name>
<evidence type="ECO:0000259" key="7">
    <source>
        <dbReference type="PROSITE" id="PS51471"/>
    </source>
</evidence>
<dbReference type="OMA" id="NTIMTED"/>
<dbReference type="InterPro" id="IPR045054">
    <property type="entry name" value="P4HA-like"/>
</dbReference>
<evidence type="ECO:0000256" key="6">
    <source>
        <dbReference type="ARBA" id="ARBA00023004"/>
    </source>
</evidence>
<evidence type="ECO:0000256" key="4">
    <source>
        <dbReference type="ARBA" id="ARBA00022964"/>
    </source>
</evidence>
<reference evidence="8 9" key="1">
    <citation type="submission" date="2018-06" db="EMBL/GenBank/DDBJ databases">
        <title>Draft sequence of Acidithiobacillus ferrooxidans CCM 4253.</title>
        <authorList>
            <person name="Moya-Beltran A."/>
            <person name="Castro M."/>
            <person name="Covarrubias P.C."/>
            <person name="Issotta F."/>
            <person name="Janiczek O."/>
            <person name="Mandl M."/>
            <person name="Kucera J."/>
            <person name="Quatrini R."/>
        </authorList>
    </citation>
    <scope>NUCLEOTIDE SEQUENCE [LARGE SCALE GENOMIC DNA]</scope>
    <source>
        <strain evidence="8 9">CCM 4253</strain>
    </source>
</reference>
<dbReference type="GO" id="GO:0031418">
    <property type="term" value="F:L-ascorbic acid binding"/>
    <property type="evidence" value="ECO:0007669"/>
    <property type="project" value="UniProtKB-KW"/>
</dbReference>
<dbReference type="AlphaFoldDB" id="A0A2W1K3B2"/>
<evidence type="ECO:0000256" key="5">
    <source>
        <dbReference type="ARBA" id="ARBA00023002"/>
    </source>
</evidence>
<dbReference type="Pfam" id="PF13640">
    <property type="entry name" value="2OG-FeII_Oxy_3"/>
    <property type="match status" value="1"/>
</dbReference>
<keyword evidence="6" id="KW-0408">Iron</keyword>
<dbReference type="GO" id="GO:0051213">
    <property type="term" value="F:dioxygenase activity"/>
    <property type="evidence" value="ECO:0007669"/>
    <property type="project" value="UniProtKB-KW"/>
</dbReference>
<keyword evidence="4" id="KW-0223">Dioxygenase</keyword>
<dbReference type="PANTHER" id="PTHR10869">
    <property type="entry name" value="PROLYL 4-HYDROXYLASE ALPHA SUBUNIT"/>
    <property type="match status" value="1"/>
</dbReference>
<keyword evidence="5" id="KW-0560">Oxidoreductase</keyword>
<feature type="domain" description="Fe2OG dioxygenase" evidence="7">
    <location>
        <begin position="89"/>
        <end position="194"/>
    </location>
</feature>
<dbReference type="InterPro" id="IPR006620">
    <property type="entry name" value="Pro_4_hyd_alph"/>
</dbReference>
<dbReference type="GO" id="GO:0016705">
    <property type="term" value="F:oxidoreductase activity, acting on paired donors, with incorporation or reduction of molecular oxygen"/>
    <property type="evidence" value="ECO:0007669"/>
    <property type="project" value="InterPro"/>
</dbReference>
<gene>
    <name evidence="8" type="ORF">DN052_11910</name>
</gene>
<keyword evidence="3" id="KW-0847">Vitamin C</keyword>
<organism evidence="8 9">
    <name type="scientific">Acidithiobacillus ferrooxidans</name>
    <name type="common">Thiobacillus ferrooxidans</name>
    <dbReference type="NCBI Taxonomy" id="920"/>
    <lineage>
        <taxon>Bacteria</taxon>
        <taxon>Pseudomonadati</taxon>
        <taxon>Pseudomonadota</taxon>
        <taxon>Acidithiobacillia</taxon>
        <taxon>Acidithiobacillales</taxon>
        <taxon>Acidithiobacillaceae</taxon>
        <taxon>Acidithiobacillus</taxon>
    </lineage>
</organism>
<dbReference type="GeneID" id="65282130"/>
<evidence type="ECO:0000256" key="2">
    <source>
        <dbReference type="ARBA" id="ARBA00022723"/>
    </source>
</evidence>
<keyword evidence="2" id="KW-0479">Metal-binding</keyword>
<evidence type="ECO:0000256" key="1">
    <source>
        <dbReference type="ARBA" id="ARBA00001961"/>
    </source>
</evidence>
<dbReference type="InterPro" id="IPR005123">
    <property type="entry name" value="Oxoglu/Fe-dep_dioxygenase_dom"/>
</dbReference>
<dbReference type="SMART" id="SM00702">
    <property type="entry name" value="P4Hc"/>
    <property type="match status" value="1"/>
</dbReference>
<dbReference type="OrthoDB" id="5297223at2"/>
<evidence type="ECO:0000313" key="9">
    <source>
        <dbReference type="Proteomes" id="UP000248886"/>
    </source>
</evidence>
<dbReference type="Proteomes" id="UP000248886">
    <property type="component" value="Unassembled WGS sequence"/>
</dbReference>
<comment type="cofactor">
    <cofactor evidence="1">
        <name>L-ascorbate</name>
        <dbReference type="ChEBI" id="CHEBI:38290"/>
    </cofactor>
</comment>
<dbReference type="InterPro" id="IPR044862">
    <property type="entry name" value="Pro_4_hyd_alph_FE2OG_OXY"/>
</dbReference>
<accession>A0A2W1K3B2</accession>
<dbReference type="PANTHER" id="PTHR10869:SF246">
    <property type="entry name" value="TRANSMEMBRANE PROLYL 4-HYDROXYLASE"/>
    <property type="match status" value="1"/>
</dbReference>
<comment type="caution">
    <text evidence="8">The sequence shown here is derived from an EMBL/GenBank/DDBJ whole genome shotgun (WGS) entry which is preliminary data.</text>
</comment>
<dbReference type="GO" id="GO:0005506">
    <property type="term" value="F:iron ion binding"/>
    <property type="evidence" value="ECO:0007669"/>
    <property type="project" value="InterPro"/>
</dbReference>